<dbReference type="SUPFAM" id="SSF103481">
    <property type="entry name" value="Multidrug resistance efflux transporter EmrE"/>
    <property type="match status" value="2"/>
</dbReference>
<feature type="domain" description="EamA" evidence="2">
    <location>
        <begin position="184"/>
        <end position="313"/>
    </location>
</feature>
<feature type="transmembrane region" description="Helical" evidence="1">
    <location>
        <begin position="242"/>
        <end position="259"/>
    </location>
</feature>
<feature type="transmembrane region" description="Helical" evidence="1">
    <location>
        <begin position="297"/>
        <end position="315"/>
    </location>
</feature>
<feature type="transmembrane region" description="Helical" evidence="1">
    <location>
        <begin position="134"/>
        <end position="152"/>
    </location>
</feature>
<keyword evidence="1" id="KW-1133">Transmembrane helix</keyword>
<feature type="transmembrane region" description="Helical" evidence="1">
    <location>
        <begin position="185"/>
        <end position="203"/>
    </location>
</feature>
<accession>A0A5B9DQ95</accession>
<feature type="transmembrane region" description="Helical" evidence="1">
    <location>
        <begin position="40"/>
        <end position="57"/>
    </location>
</feature>
<dbReference type="KEGG" id="yti:FNA67_15905"/>
<dbReference type="InterPro" id="IPR000620">
    <property type="entry name" value="EamA_dom"/>
</dbReference>
<dbReference type="Pfam" id="PF00892">
    <property type="entry name" value="EamA"/>
    <property type="match status" value="2"/>
</dbReference>
<keyword evidence="1" id="KW-0812">Transmembrane</keyword>
<dbReference type="OrthoDB" id="9815809at2"/>
<dbReference type="AlphaFoldDB" id="A0A5B9DQ95"/>
<dbReference type="PANTHER" id="PTHR22911">
    <property type="entry name" value="ACYL-MALONYL CONDENSING ENZYME-RELATED"/>
    <property type="match status" value="1"/>
</dbReference>
<sequence length="335" mass="35384">MISPGPEWPGVFRSGAWPGGFVAMSSETARTGGAAAGDNVSAGITLVLISVVVFGIQDAFSKLLVQDYSPFQIAMMRYWGFAAFSLYLVVRKGPLRQAFASRAPLWQILRGVLLVADIWLFALALKTVPLAELQAISLVYPLLVTLFAIPLLGEKVGPFRLGAVVVGFLGAMIIVRPGGLPLDMGVVYAIASCSFYAIYIVLTRKVGKLDSTATSMAYTGVVGLVMTTAVGVFHWAPMDGRGLAMVAVVMITTCAAHGLMIKALSLAPASVLQPFSYFSLPWAIFLSYVIFSHLIDPVSLIGAAVIAAAGLVVMARERLRGSVSAGAETPLPGKE</sequence>
<dbReference type="GO" id="GO:0016020">
    <property type="term" value="C:membrane"/>
    <property type="evidence" value="ECO:0007669"/>
    <property type="project" value="InterPro"/>
</dbReference>
<feature type="transmembrane region" description="Helical" evidence="1">
    <location>
        <begin position="215"/>
        <end position="236"/>
    </location>
</feature>
<reference evidence="3 4" key="1">
    <citation type="journal article" date="2015" name="Int. J. Syst. Evol. Microbiol.">
        <title>Youhaiella tibetensis gen. nov., sp. nov., isolated from subsurface sediment.</title>
        <authorList>
            <person name="Wang Y.X."/>
            <person name="Huang F.Q."/>
            <person name="Nogi Y."/>
            <person name="Pang S.J."/>
            <person name="Wang P.K."/>
            <person name="Lv J."/>
        </authorList>
    </citation>
    <scope>NUCLEOTIDE SEQUENCE [LARGE SCALE GENOMIC DNA]</scope>
    <source>
        <strain evidence="4">fig4</strain>
    </source>
</reference>
<feature type="transmembrane region" description="Helical" evidence="1">
    <location>
        <begin position="111"/>
        <end position="128"/>
    </location>
</feature>
<evidence type="ECO:0000313" key="3">
    <source>
        <dbReference type="EMBL" id="QEE21580.1"/>
    </source>
</evidence>
<gene>
    <name evidence="3" type="ORF">FNA67_15905</name>
</gene>
<feature type="transmembrane region" description="Helical" evidence="1">
    <location>
        <begin position="159"/>
        <end position="179"/>
    </location>
</feature>
<feature type="transmembrane region" description="Helical" evidence="1">
    <location>
        <begin position="271"/>
        <end position="291"/>
    </location>
</feature>
<feature type="domain" description="EamA" evidence="2">
    <location>
        <begin position="42"/>
        <end position="175"/>
    </location>
</feature>
<name>A0A5B9DQ95_9HYPH</name>
<protein>
    <submittedName>
        <fullName evidence="3">DMT family transporter</fullName>
    </submittedName>
</protein>
<dbReference type="Proteomes" id="UP000321062">
    <property type="component" value="Chromosome"/>
</dbReference>
<feature type="transmembrane region" description="Helical" evidence="1">
    <location>
        <begin position="69"/>
        <end position="90"/>
    </location>
</feature>
<keyword evidence="1" id="KW-0472">Membrane</keyword>
<dbReference type="InterPro" id="IPR037185">
    <property type="entry name" value="EmrE-like"/>
</dbReference>
<evidence type="ECO:0000259" key="2">
    <source>
        <dbReference type="Pfam" id="PF00892"/>
    </source>
</evidence>
<organism evidence="3 4">
    <name type="scientific">Paradevosia tibetensis</name>
    <dbReference type="NCBI Taxonomy" id="1447062"/>
    <lineage>
        <taxon>Bacteria</taxon>
        <taxon>Pseudomonadati</taxon>
        <taxon>Pseudomonadota</taxon>
        <taxon>Alphaproteobacteria</taxon>
        <taxon>Hyphomicrobiales</taxon>
        <taxon>Devosiaceae</taxon>
        <taxon>Paradevosia</taxon>
    </lineage>
</organism>
<dbReference type="EMBL" id="CP041690">
    <property type="protein sequence ID" value="QEE21580.1"/>
    <property type="molecule type" value="Genomic_DNA"/>
</dbReference>
<evidence type="ECO:0000313" key="4">
    <source>
        <dbReference type="Proteomes" id="UP000321062"/>
    </source>
</evidence>
<dbReference type="PANTHER" id="PTHR22911:SF103">
    <property type="entry name" value="BLR2811 PROTEIN"/>
    <property type="match status" value="1"/>
</dbReference>
<proteinExistence type="predicted"/>
<evidence type="ECO:0000256" key="1">
    <source>
        <dbReference type="SAM" id="Phobius"/>
    </source>
</evidence>
<keyword evidence="4" id="KW-1185">Reference proteome</keyword>